<dbReference type="InterPro" id="IPR018060">
    <property type="entry name" value="HTH_AraC"/>
</dbReference>
<protein>
    <submittedName>
        <fullName evidence="5">Helix-turn-helix domain-containing protein</fullName>
    </submittedName>
</protein>
<dbReference type="SMART" id="SM00342">
    <property type="entry name" value="HTH_ARAC"/>
    <property type="match status" value="1"/>
</dbReference>
<dbReference type="PROSITE" id="PS00041">
    <property type="entry name" value="HTH_ARAC_FAMILY_1"/>
    <property type="match status" value="1"/>
</dbReference>
<evidence type="ECO:0000259" key="4">
    <source>
        <dbReference type="PROSITE" id="PS01124"/>
    </source>
</evidence>
<sequence length="355" mass="37982">MATLTEITESDLQAWAARLSGAGSRSHASGRPPEWIRSSVMRMRGVEGMHQLSNMGVVDADDPAAFDAALLRYPVGDLMVFSTLQTPHVVTFEPHLRDNVDIVILGVVGLGGQRLVRSGGVEVLSVGRMGFMSTLASSSVDHVGLNETTGIVVPTALLSGQSVELERGVGLIPDTPLTRALGASFGRLLAELLHGGEMSPRRIAETESALVGASRILIDQCAGSESNGGHSESVRTTVAQLIETRHSDPDFGVEAIAAELHISRRQLYRHFVDSSASVAEMLLSRRIATAQAELIQMPPHDLEYVAQVSGFSDAAALRAVFRRRLGVSPSEFRRASTAQRARLAQAMLLTDEQSG</sequence>
<gene>
    <name evidence="5" type="ORF">ACFQZV_02030</name>
</gene>
<dbReference type="PANTHER" id="PTHR46796:SF6">
    <property type="entry name" value="ARAC SUBFAMILY"/>
    <property type="match status" value="1"/>
</dbReference>
<keyword evidence="1" id="KW-0805">Transcription regulation</keyword>
<reference evidence="6" key="1">
    <citation type="journal article" date="2019" name="Int. J. Syst. Evol. Microbiol.">
        <title>The Global Catalogue of Microorganisms (GCM) 10K type strain sequencing project: providing services to taxonomists for standard genome sequencing and annotation.</title>
        <authorList>
            <consortium name="The Broad Institute Genomics Platform"/>
            <consortium name="The Broad Institute Genome Sequencing Center for Infectious Disease"/>
            <person name="Wu L."/>
            <person name="Ma J."/>
        </authorList>
    </citation>
    <scope>NUCLEOTIDE SEQUENCE [LARGE SCALE GENOMIC DNA]</scope>
    <source>
        <strain evidence="6">CCUG 50754</strain>
    </source>
</reference>
<dbReference type="Pfam" id="PF12833">
    <property type="entry name" value="HTH_18"/>
    <property type="match status" value="1"/>
</dbReference>
<proteinExistence type="predicted"/>
<accession>A0ABW2ZNG8</accession>
<evidence type="ECO:0000313" key="5">
    <source>
        <dbReference type="EMBL" id="MFD0780075.1"/>
    </source>
</evidence>
<dbReference type="RefSeq" id="WP_378751769.1">
    <property type="nucleotide sequence ID" value="NZ_JBHSSV010000006.1"/>
</dbReference>
<dbReference type="Gene3D" id="1.10.10.60">
    <property type="entry name" value="Homeodomain-like"/>
    <property type="match status" value="1"/>
</dbReference>
<keyword evidence="2" id="KW-0238">DNA-binding</keyword>
<evidence type="ECO:0000313" key="6">
    <source>
        <dbReference type="Proteomes" id="UP001597042"/>
    </source>
</evidence>
<dbReference type="SUPFAM" id="SSF46689">
    <property type="entry name" value="Homeodomain-like"/>
    <property type="match status" value="1"/>
</dbReference>
<dbReference type="Proteomes" id="UP001597042">
    <property type="component" value="Unassembled WGS sequence"/>
</dbReference>
<dbReference type="InterPro" id="IPR018062">
    <property type="entry name" value="HTH_AraC-typ_CS"/>
</dbReference>
<organism evidence="5 6">
    <name type="scientific">Microbacterium koreense</name>
    <dbReference type="NCBI Taxonomy" id="323761"/>
    <lineage>
        <taxon>Bacteria</taxon>
        <taxon>Bacillati</taxon>
        <taxon>Actinomycetota</taxon>
        <taxon>Actinomycetes</taxon>
        <taxon>Micrococcales</taxon>
        <taxon>Microbacteriaceae</taxon>
        <taxon>Microbacterium</taxon>
    </lineage>
</organism>
<evidence type="ECO:0000256" key="2">
    <source>
        <dbReference type="ARBA" id="ARBA00023125"/>
    </source>
</evidence>
<name>A0ABW2ZNG8_9MICO</name>
<feature type="domain" description="HTH araC/xylS-type" evidence="4">
    <location>
        <begin position="236"/>
        <end position="335"/>
    </location>
</feature>
<keyword evidence="6" id="KW-1185">Reference proteome</keyword>
<evidence type="ECO:0000256" key="3">
    <source>
        <dbReference type="ARBA" id="ARBA00023163"/>
    </source>
</evidence>
<dbReference type="PROSITE" id="PS01124">
    <property type="entry name" value="HTH_ARAC_FAMILY_2"/>
    <property type="match status" value="1"/>
</dbReference>
<comment type="caution">
    <text evidence="5">The sequence shown here is derived from an EMBL/GenBank/DDBJ whole genome shotgun (WGS) entry which is preliminary data.</text>
</comment>
<dbReference type="EMBL" id="JBHTIM010000001">
    <property type="protein sequence ID" value="MFD0780075.1"/>
    <property type="molecule type" value="Genomic_DNA"/>
</dbReference>
<evidence type="ECO:0000256" key="1">
    <source>
        <dbReference type="ARBA" id="ARBA00023015"/>
    </source>
</evidence>
<dbReference type="PANTHER" id="PTHR46796">
    <property type="entry name" value="HTH-TYPE TRANSCRIPTIONAL ACTIVATOR RHAS-RELATED"/>
    <property type="match status" value="1"/>
</dbReference>
<keyword evidence="3" id="KW-0804">Transcription</keyword>
<dbReference type="InterPro" id="IPR009057">
    <property type="entry name" value="Homeodomain-like_sf"/>
</dbReference>
<dbReference type="InterPro" id="IPR050204">
    <property type="entry name" value="AraC_XylS_family_regulators"/>
</dbReference>